<sequence length="201" mass="22291">MAYYAEEDEYEQDLPEVAEEQHMEERLVKVLGYNVQDSVNQALIKALKPFTQPLTRFGHRELRGHSLLETGSQHDQNMDVGFTRRASKGPPSSTENLVHMAASVIKDHEYGSFPALDFPETGMESSIRTGGSIPPQIPYPQVLIMIKLNPNLLETARELHEDWLGHSLPALIWSLGGCGSNSPVYYIAEVGEGSSGNVELV</sequence>
<gene>
    <name evidence="1" type="ORF">NDU88_006208</name>
</gene>
<reference evidence="1" key="1">
    <citation type="journal article" date="2022" name="bioRxiv">
        <title>Sequencing and chromosome-scale assembly of the giantPleurodeles waltlgenome.</title>
        <authorList>
            <person name="Brown T."/>
            <person name="Elewa A."/>
            <person name="Iarovenko S."/>
            <person name="Subramanian E."/>
            <person name="Araus A.J."/>
            <person name="Petzold A."/>
            <person name="Susuki M."/>
            <person name="Suzuki K.-i.T."/>
            <person name="Hayashi T."/>
            <person name="Toyoda A."/>
            <person name="Oliveira C."/>
            <person name="Osipova E."/>
            <person name="Leigh N.D."/>
            <person name="Simon A."/>
            <person name="Yun M.H."/>
        </authorList>
    </citation>
    <scope>NUCLEOTIDE SEQUENCE</scope>
    <source>
        <strain evidence="1">20211129_DDA</strain>
        <tissue evidence="1">Liver</tissue>
    </source>
</reference>
<proteinExistence type="predicted"/>
<organism evidence="1 2">
    <name type="scientific">Pleurodeles waltl</name>
    <name type="common">Iberian ribbed newt</name>
    <dbReference type="NCBI Taxonomy" id="8319"/>
    <lineage>
        <taxon>Eukaryota</taxon>
        <taxon>Metazoa</taxon>
        <taxon>Chordata</taxon>
        <taxon>Craniata</taxon>
        <taxon>Vertebrata</taxon>
        <taxon>Euteleostomi</taxon>
        <taxon>Amphibia</taxon>
        <taxon>Batrachia</taxon>
        <taxon>Caudata</taxon>
        <taxon>Salamandroidea</taxon>
        <taxon>Salamandridae</taxon>
        <taxon>Pleurodelinae</taxon>
        <taxon>Pleurodeles</taxon>
    </lineage>
</organism>
<evidence type="ECO:0000313" key="2">
    <source>
        <dbReference type="Proteomes" id="UP001066276"/>
    </source>
</evidence>
<keyword evidence="2" id="KW-1185">Reference proteome</keyword>
<comment type="caution">
    <text evidence="1">The sequence shown here is derived from an EMBL/GenBank/DDBJ whole genome shotgun (WGS) entry which is preliminary data.</text>
</comment>
<evidence type="ECO:0000313" key="1">
    <source>
        <dbReference type="EMBL" id="KAJ1210846.1"/>
    </source>
</evidence>
<accession>A0AAV7WCX8</accession>
<dbReference type="AlphaFoldDB" id="A0AAV7WCX8"/>
<protein>
    <submittedName>
        <fullName evidence="1">Uncharacterized protein</fullName>
    </submittedName>
</protein>
<dbReference type="EMBL" id="JANPWB010000002">
    <property type="protein sequence ID" value="KAJ1210846.1"/>
    <property type="molecule type" value="Genomic_DNA"/>
</dbReference>
<name>A0AAV7WCX8_PLEWA</name>
<dbReference type="Proteomes" id="UP001066276">
    <property type="component" value="Chromosome 1_2"/>
</dbReference>